<feature type="region of interest" description="Disordered" evidence="1">
    <location>
        <begin position="48"/>
        <end position="99"/>
    </location>
</feature>
<evidence type="ECO:0000256" key="1">
    <source>
        <dbReference type="SAM" id="MobiDB-lite"/>
    </source>
</evidence>
<dbReference type="EMBL" id="JAUSUB010000007">
    <property type="protein sequence ID" value="MDQ0270202.1"/>
    <property type="molecule type" value="Genomic_DNA"/>
</dbReference>
<keyword evidence="3" id="KW-1185">Reference proteome</keyword>
<dbReference type="RefSeq" id="WP_307474416.1">
    <property type="nucleotide sequence ID" value="NZ_JAUSUB010000007.1"/>
</dbReference>
<accession>A0ABU0AHE2</accession>
<name>A0ABU0AHE2_9BACI</name>
<sequence length="99" mass="11178">MSLKLIELQVALPRIQDAGKLQEQLQQRGQNMSDIVAQMGQRDADKLKSTIIKNEQSNKINNERNRERGSDCESGGSEKETDEQKCDHPYKGNVIDYSG</sequence>
<gene>
    <name evidence="2" type="ORF">J2S17_002077</name>
</gene>
<comment type="caution">
    <text evidence="2">The sequence shown here is derived from an EMBL/GenBank/DDBJ whole genome shotgun (WGS) entry which is preliminary data.</text>
</comment>
<dbReference type="Proteomes" id="UP001238088">
    <property type="component" value="Unassembled WGS sequence"/>
</dbReference>
<feature type="compositionally biased region" description="Polar residues" evidence="1">
    <location>
        <begin position="51"/>
        <end position="60"/>
    </location>
</feature>
<evidence type="ECO:0000313" key="2">
    <source>
        <dbReference type="EMBL" id="MDQ0270202.1"/>
    </source>
</evidence>
<reference evidence="2 3" key="1">
    <citation type="submission" date="2023-07" db="EMBL/GenBank/DDBJ databases">
        <title>Genomic Encyclopedia of Type Strains, Phase IV (KMG-IV): sequencing the most valuable type-strain genomes for metagenomic binning, comparative biology and taxonomic classification.</title>
        <authorList>
            <person name="Goeker M."/>
        </authorList>
    </citation>
    <scope>NUCLEOTIDE SEQUENCE [LARGE SCALE GENOMIC DNA]</scope>
    <source>
        <strain evidence="2 3">DSM 23494</strain>
    </source>
</reference>
<protein>
    <submittedName>
        <fullName evidence="2">Uncharacterized protein</fullName>
    </submittedName>
</protein>
<proteinExistence type="predicted"/>
<organism evidence="2 3">
    <name type="scientific">Cytobacillus purgationiresistens</name>
    <dbReference type="NCBI Taxonomy" id="863449"/>
    <lineage>
        <taxon>Bacteria</taxon>
        <taxon>Bacillati</taxon>
        <taxon>Bacillota</taxon>
        <taxon>Bacilli</taxon>
        <taxon>Bacillales</taxon>
        <taxon>Bacillaceae</taxon>
        <taxon>Cytobacillus</taxon>
    </lineage>
</organism>
<feature type="compositionally biased region" description="Basic and acidic residues" evidence="1">
    <location>
        <begin position="61"/>
        <end position="90"/>
    </location>
</feature>
<evidence type="ECO:0000313" key="3">
    <source>
        <dbReference type="Proteomes" id="UP001238088"/>
    </source>
</evidence>